<keyword evidence="4" id="KW-1185">Reference proteome</keyword>
<dbReference type="PROSITE" id="PS00028">
    <property type="entry name" value="ZINC_FINGER_C2H2_1"/>
    <property type="match status" value="3"/>
</dbReference>
<dbReference type="InterPro" id="IPR036236">
    <property type="entry name" value="Znf_C2H2_sf"/>
</dbReference>
<gene>
    <name evidence="5" type="primary">LOC100372730</name>
</gene>
<dbReference type="Gene3D" id="3.30.160.60">
    <property type="entry name" value="Classic Zinc Finger"/>
    <property type="match status" value="1"/>
</dbReference>
<evidence type="ECO:0000313" key="4">
    <source>
        <dbReference type="Proteomes" id="UP000694865"/>
    </source>
</evidence>
<feature type="region of interest" description="Disordered" evidence="2">
    <location>
        <begin position="241"/>
        <end position="272"/>
    </location>
</feature>
<keyword evidence="1" id="KW-0175">Coiled coil</keyword>
<feature type="compositionally biased region" description="Polar residues" evidence="2">
    <location>
        <begin position="241"/>
        <end position="251"/>
    </location>
</feature>
<evidence type="ECO:0000256" key="2">
    <source>
        <dbReference type="SAM" id="MobiDB-lite"/>
    </source>
</evidence>
<sequence length="676" mass="77664">MITSFKMASYESEIECQYQEMMKQLEKEKRQTTEQQLQNRLRRQRLAQDADNVSTKAMAAELGNHVLHVLRKNNEHDVGPSEDQIQNVLQMTMQQMKDQLNEQREDDYSELSGSYSSRGPSLSRSRSPHQMGPAARDGRMDQFGDFRGPHHMRQGQQFPPRLQFRPGQKVPSDQLPLLMRNIERQLRAGNMNQRQECHLRSLYDYYAYQLSGHEGRSDRFARGPSSAFGDQSIEPWQDMQQGDEYSSNMSNYGRGGMYSPRGRNGTYPSGSQQEFDRAAAFGRHQFRGRQTFDHATRFGGHGGGRGRGMHPPRGRGQQGFDRAVGFGRVRHAFDHDANVGRGGMYSPRGRGLEMYGGGPAFNQGGMHYSGAEDEMYFSGDDYSYDHSGSFQEDSMYPSEVPYSQDVYSQSWVTDDSQWRKRRYSDLGNEKVILRHGTSKWFCKPCKLDFSDIYTLKEHVEHEEHLFRKQSHNAREESAIIKQGEDKKWYCVVCALYFDDWDSLTVHLRSTTHMKRKVDVDNGAPVPSQSTSDTTSDEENPIIKKCGDNTWYCEVCTEYCDDWDELTAHIRSEIHLQNRSHDEMFMNQSSRPKHYSGGYGDEFGGSGPGSEGNHSYTVCLESPLVLELMQKCGLRVNKMYNSLEELLAAENVSMHVHLKFFQYHGVPRKLLGLHKIR</sequence>
<feature type="domain" description="C2H2-type" evidence="3">
    <location>
        <begin position="490"/>
        <end position="512"/>
    </location>
</feature>
<feature type="region of interest" description="Disordered" evidence="2">
    <location>
        <begin position="294"/>
        <end position="317"/>
    </location>
</feature>
<dbReference type="SUPFAM" id="SSF57667">
    <property type="entry name" value="beta-beta-alpha zinc fingers"/>
    <property type="match status" value="1"/>
</dbReference>
<feature type="region of interest" description="Disordered" evidence="2">
    <location>
        <begin position="98"/>
        <end position="137"/>
    </location>
</feature>
<organism evidence="4 5">
    <name type="scientific">Saccoglossus kowalevskii</name>
    <name type="common">Acorn worm</name>
    <dbReference type="NCBI Taxonomy" id="10224"/>
    <lineage>
        <taxon>Eukaryota</taxon>
        <taxon>Metazoa</taxon>
        <taxon>Hemichordata</taxon>
        <taxon>Enteropneusta</taxon>
        <taxon>Harrimaniidae</taxon>
        <taxon>Saccoglossus</taxon>
    </lineage>
</organism>
<reference evidence="5" key="1">
    <citation type="submission" date="2025-08" db="UniProtKB">
        <authorList>
            <consortium name="RefSeq"/>
        </authorList>
    </citation>
    <scope>IDENTIFICATION</scope>
    <source>
        <tissue evidence="5">Testes</tissue>
    </source>
</reference>
<dbReference type="SMART" id="SM00451">
    <property type="entry name" value="ZnF_U1"/>
    <property type="match status" value="2"/>
</dbReference>
<dbReference type="Proteomes" id="UP000694865">
    <property type="component" value="Unplaced"/>
</dbReference>
<evidence type="ECO:0000313" key="5">
    <source>
        <dbReference type="RefSeq" id="XP_006818338.1"/>
    </source>
</evidence>
<dbReference type="RefSeq" id="XP_006818338.1">
    <property type="nucleotide sequence ID" value="XM_006818275.1"/>
</dbReference>
<dbReference type="InterPro" id="IPR003604">
    <property type="entry name" value="Matrin/U1-like-C_Znf_C2H2"/>
</dbReference>
<feature type="domain" description="C2H2-type" evidence="3">
    <location>
        <begin position="552"/>
        <end position="574"/>
    </location>
</feature>
<evidence type="ECO:0000256" key="1">
    <source>
        <dbReference type="SAM" id="Coils"/>
    </source>
</evidence>
<proteinExistence type="predicted"/>
<protein>
    <submittedName>
        <fullName evidence="5">Uncharacterized protein LOC100372730</fullName>
    </submittedName>
</protein>
<name>A0ABM0ME97_SACKO</name>
<feature type="region of interest" description="Disordered" evidence="2">
    <location>
        <begin position="518"/>
        <end position="539"/>
    </location>
</feature>
<accession>A0ABM0ME97</accession>
<evidence type="ECO:0000259" key="3">
    <source>
        <dbReference type="PROSITE" id="PS00028"/>
    </source>
</evidence>
<feature type="domain" description="C2H2-type" evidence="3">
    <location>
        <begin position="442"/>
        <end position="464"/>
    </location>
</feature>
<dbReference type="SMART" id="SM00355">
    <property type="entry name" value="ZnF_C2H2"/>
    <property type="match status" value="3"/>
</dbReference>
<dbReference type="GeneID" id="100372730"/>
<feature type="compositionally biased region" description="Low complexity" evidence="2">
    <location>
        <begin position="110"/>
        <end position="125"/>
    </location>
</feature>
<dbReference type="InterPro" id="IPR013087">
    <property type="entry name" value="Znf_C2H2_type"/>
</dbReference>
<feature type="coiled-coil region" evidence="1">
    <location>
        <begin position="11"/>
        <end position="38"/>
    </location>
</feature>